<keyword evidence="1" id="KW-0812">Transmembrane</keyword>
<dbReference type="AlphaFoldDB" id="A0A7S3V2J1"/>
<evidence type="ECO:0000313" key="2">
    <source>
        <dbReference type="EMBL" id="CAE0447464.1"/>
    </source>
</evidence>
<reference evidence="2" key="1">
    <citation type="submission" date="2021-01" db="EMBL/GenBank/DDBJ databases">
        <authorList>
            <person name="Corre E."/>
            <person name="Pelletier E."/>
            <person name="Niang G."/>
            <person name="Scheremetjew M."/>
            <person name="Finn R."/>
            <person name="Kale V."/>
            <person name="Holt S."/>
            <person name="Cochrane G."/>
            <person name="Meng A."/>
            <person name="Brown T."/>
            <person name="Cohen L."/>
        </authorList>
    </citation>
    <scope>NUCLEOTIDE SEQUENCE</scope>
    <source>
        <strain evidence="2">GSBS06</strain>
    </source>
</reference>
<keyword evidence="1" id="KW-1133">Transmembrane helix</keyword>
<evidence type="ECO:0008006" key="3">
    <source>
        <dbReference type="Google" id="ProtNLM"/>
    </source>
</evidence>
<sequence>MGGEEPGLVEGTLMAAATGMLGGVFVGSLKAAWQGPPATAAQKTKMVSSTLHTIKFNAGLFAIVGATYAIAEGISATVFFDGKKGPKSTVAGAIAAGTAVGMSRKSLPACFGFSLAFSGALLFADMNGYSFTQKSARDLNKMNPFGKKITTEEHH</sequence>
<evidence type="ECO:0000256" key="1">
    <source>
        <dbReference type="SAM" id="Phobius"/>
    </source>
</evidence>
<name>A0A7S3V2J1_9STRA</name>
<feature type="transmembrane region" description="Helical" evidence="1">
    <location>
        <begin position="106"/>
        <end position="124"/>
    </location>
</feature>
<dbReference type="EMBL" id="HBIN01022695">
    <property type="protein sequence ID" value="CAE0447464.1"/>
    <property type="molecule type" value="Transcribed_RNA"/>
</dbReference>
<accession>A0A7S3V2J1</accession>
<feature type="transmembrane region" description="Helical" evidence="1">
    <location>
        <begin position="12"/>
        <end position="33"/>
    </location>
</feature>
<proteinExistence type="predicted"/>
<keyword evidence="1" id="KW-0472">Membrane</keyword>
<protein>
    <recommendedName>
        <fullName evidence="3">NADH dehydrogenase [ubiquinone] 1 alpha subcomplex subunit 11</fullName>
    </recommendedName>
</protein>
<feature type="transmembrane region" description="Helical" evidence="1">
    <location>
        <begin position="54"/>
        <end position="80"/>
    </location>
</feature>
<gene>
    <name evidence="2" type="ORF">ASTO00021_LOCUS17436</name>
</gene>
<organism evidence="2">
    <name type="scientific">Aplanochytrium stocchinoi</name>
    <dbReference type="NCBI Taxonomy" id="215587"/>
    <lineage>
        <taxon>Eukaryota</taxon>
        <taxon>Sar</taxon>
        <taxon>Stramenopiles</taxon>
        <taxon>Bigyra</taxon>
        <taxon>Labyrinthulomycetes</taxon>
        <taxon>Thraustochytrida</taxon>
        <taxon>Thraustochytriidae</taxon>
        <taxon>Aplanochytrium</taxon>
    </lineage>
</organism>